<dbReference type="InterPro" id="IPR002716">
    <property type="entry name" value="PIN_dom"/>
</dbReference>
<keyword evidence="3" id="KW-0540">Nuclease</keyword>
<dbReference type="Pfam" id="PF01850">
    <property type="entry name" value="PIN"/>
    <property type="match status" value="1"/>
</dbReference>
<dbReference type="EC" id="3.1.-.-" evidence="9"/>
<evidence type="ECO:0000256" key="2">
    <source>
        <dbReference type="ARBA" id="ARBA00022649"/>
    </source>
</evidence>
<dbReference type="GO" id="GO:0004519">
    <property type="term" value="F:endonuclease activity"/>
    <property type="evidence" value="ECO:0007669"/>
    <property type="project" value="UniProtKB-KW"/>
</dbReference>
<dbReference type="EMBL" id="NSIT01000431">
    <property type="protein sequence ID" value="PJE77681.1"/>
    <property type="molecule type" value="Genomic_DNA"/>
</dbReference>
<keyword evidence="6" id="KW-0460">Magnesium</keyword>
<evidence type="ECO:0000256" key="7">
    <source>
        <dbReference type="ARBA" id="ARBA00038093"/>
    </source>
</evidence>
<keyword evidence="2" id="KW-1277">Toxin-antitoxin system</keyword>
<dbReference type="HAMAP" id="MF_00265">
    <property type="entry name" value="VapC_Nob1"/>
    <property type="match status" value="1"/>
</dbReference>
<dbReference type="InterPro" id="IPR029060">
    <property type="entry name" value="PIN-like_dom_sf"/>
</dbReference>
<evidence type="ECO:0000256" key="1">
    <source>
        <dbReference type="ARBA" id="ARBA00001946"/>
    </source>
</evidence>
<organism evidence="9">
    <name type="scientific">invertebrate metagenome</name>
    <dbReference type="NCBI Taxonomy" id="1711999"/>
    <lineage>
        <taxon>unclassified sequences</taxon>
        <taxon>metagenomes</taxon>
        <taxon>organismal metagenomes</taxon>
    </lineage>
</organism>
<dbReference type="GO" id="GO:0046872">
    <property type="term" value="F:metal ion binding"/>
    <property type="evidence" value="ECO:0007669"/>
    <property type="project" value="UniProtKB-KW"/>
</dbReference>
<evidence type="ECO:0000256" key="3">
    <source>
        <dbReference type="ARBA" id="ARBA00022722"/>
    </source>
</evidence>
<evidence type="ECO:0000256" key="6">
    <source>
        <dbReference type="ARBA" id="ARBA00022842"/>
    </source>
</evidence>
<comment type="caution">
    <text evidence="9">The sequence shown here is derived from an EMBL/GenBank/DDBJ whole genome shotgun (WGS) entry which is preliminary data.</text>
</comment>
<reference evidence="9" key="1">
    <citation type="journal article" date="2017" name="Appl. Environ. Microbiol.">
        <title>Molecular characterization of an Endozoicomonas-like organism causing infection in king scallop Pecten maximus L.</title>
        <authorList>
            <person name="Cano I."/>
            <person name="van Aerle R."/>
            <person name="Ross S."/>
            <person name="Verner-Jeffreys D.W."/>
            <person name="Paley R.K."/>
            <person name="Rimmer G."/>
            <person name="Ryder D."/>
            <person name="Hooper P."/>
            <person name="Stone D."/>
            <person name="Feist S.W."/>
        </authorList>
    </citation>
    <scope>NUCLEOTIDE SEQUENCE</scope>
</reference>
<proteinExistence type="inferred from homology"/>
<dbReference type="PANTHER" id="PTHR33653:SF1">
    <property type="entry name" value="RIBONUCLEASE VAPC2"/>
    <property type="match status" value="1"/>
</dbReference>
<dbReference type="SUPFAM" id="SSF88723">
    <property type="entry name" value="PIN domain-like"/>
    <property type="match status" value="1"/>
</dbReference>
<evidence type="ECO:0000256" key="4">
    <source>
        <dbReference type="ARBA" id="ARBA00022723"/>
    </source>
</evidence>
<dbReference type="PANTHER" id="PTHR33653">
    <property type="entry name" value="RIBONUCLEASE VAPC2"/>
    <property type="match status" value="1"/>
</dbReference>
<feature type="domain" description="PIN" evidence="8">
    <location>
        <begin position="4"/>
        <end position="125"/>
    </location>
</feature>
<keyword evidence="4" id="KW-0479">Metal-binding</keyword>
<evidence type="ECO:0000259" key="8">
    <source>
        <dbReference type="Pfam" id="PF01850"/>
    </source>
</evidence>
<dbReference type="GO" id="GO:0004540">
    <property type="term" value="F:RNA nuclease activity"/>
    <property type="evidence" value="ECO:0007669"/>
    <property type="project" value="InterPro"/>
</dbReference>
<evidence type="ECO:0000256" key="5">
    <source>
        <dbReference type="ARBA" id="ARBA00022801"/>
    </source>
</evidence>
<dbReference type="Gene3D" id="3.40.50.1010">
    <property type="entry name" value="5'-nuclease"/>
    <property type="match status" value="1"/>
</dbReference>
<dbReference type="GO" id="GO:0016787">
    <property type="term" value="F:hydrolase activity"/>
    <property type="evidence" value="ECO:0007669"/>
    <property type="project" value="UniProtKB-KW"/>
</dbReference>
<dbReference type="AlphaFoldDB" id="A0A2H9T3B0"/>
<keyword evidence="5 9" id="KW-0378">Hydrolase</keyword>
<dbReference type="NCBIfam" id="NF010285">
    <property type="entry name" value="PRK13725.1"/>
    <property type="match status" value="1"/>
</dbReference>
<comment type="cofactor">
    <cofactor evidence="1">
        <name>Mg(2+)</name>
        <dbReference type="ChEBI" id="CHEBI:18420"/>
    </cofactor>
</comment>
<dbReference type="CDD" id="cd18735">
    <property type="entry name" value="PIN_HiVapC1-like"/>
    <property type="match status" value="1"/>
</dbReference>
<accession>A0A2H9T3B0</accession>
<dbReference type="InterPro" id="IPR022907">
    <property type="entry name" value="VapC_family"/>
</dbReference>
<gene>
    <name evidence="9" type="primary">vapC_2</name>
    <name evidence="9" type="ORF">CI610_03388</name>
</gene>
<sequence>MLKYLLDTNICIYIIKRRPVELLGKFNRHAGQMAISSITLAELLHGVEKSVRPEKNRRKMEDFVSRLEVLKYGDKAAAHYGEIRADLERKGTPIGVNDLHIAGHGRSEGMIVVTNNCREFQRVPGLRLANWVTQ</sequence>
<comment type="similarity">
    <text evidence="7">Belongs to the PINc/VapC protein family.</text>
</comment>
<protein>
    <submittedName>
        <fullName evidence="9">tRNA(fMet)-specific endonuclease VapC</fullName>
        <ecNumber evidence="9">3.1.-.-</ecNumber>
    </submittedName>
</protein>
<name>A0A2H9T3B0_9ZZZZ</name>
<dbReference type="InterPro" id="IPR050556">
    <property type="entry name" value="Type_II_TA_system_RNase"/>
</dbReference>
<evidence type="ECO:0000313" key="9">
    <source>
        <dbReference type="EMBL" id="PJE77681.1"/>
    </source>
</evidence>
<keyword evidence="9" id="KW-0255">Endonuclease</keyword>